<accession>A0A285BYZ1</accession>
<reference evidence="1 2" key="1">
    <citation type="submission" date="2017-08" db="EMBL/GenBank/DDBJ databases">
        <authorList>
            <person name="de Groot N.N."/>
        </authorList>
    </citation>
    <scope>NUCLEOTIDE SEQUENCE [LARGE SCALE GENOMIC DNA]</scope>
    <source>
        <strain evidence="1 2">Nm15</strain>
    </source>
</reference>
<evidence type="ECO:0000313" key="2">
    <source>
        <dbReference type="Proteomes" id="UP000242498"/>
    </source>
</evidence>
<gene>
    <name evidence="1" type="ORF">SAMN06296273_1906</name>
</gene>
<proteinExistence type="predicted"/>
<sequence>MHERKLRMKKFAQLLLCFTEDSYFYRYDKSTQNKSVLQLSLSGMQSWN</sequence>
<protein>
    <submittedName>
        <fullName evidence="1">Uncharacterized protein</fullName>
    </submittedName>
</protein>
<dbReference type="EMBL" id="LT907782">
    <property type="protein sequence ID" value="SNX60440.1"/>
    <property type="molecule type" value="Genomic_DNA"/>
</dbReference>
<dbReference type="Proteomes" id="UP000242498">
    <property type="component" value="Chromosome I"/>
</dbReference>
<name>A0A285BYZ1_9PROT</name>
<evidence type="ECO:0000313" key="1">
    <source>
        <dbReference type="EMBL" id="SNX60440.1"/>
    </source>
</evidence>
<organism evidence="1 2">
    <name type="scientific">Nitrosomonas ureae</name>
    <dbReference type="NCBI Taxonomy" id="44577"/>
    <lineage>
        <taxon>Bacteria</taxon>
        <taxon>Pseudomonadati</taxon>
        <taxon>Pseudomonadota</taxon>
        <taxon>Betaproteobacteria</taxon>
        <taxon>Nitrosomonadales</taxon>
        <taxon>Nitrosomonadaceae</taxon>
        <taxon>Nitrosomonas</taxon>
    </lineage>
</organism>
<dbReference type="AlphaFoldDB" id="A0A285BYZ1"/>